<sequence length="74" mass="8605">MEERIPHIGHANLIIPNNDDQHMVMQNEVAELRQTVLNRQNGVRRPARPTYQKPYAAHIDDVQFPRGFKVPSFT</sequence>
<dbReference type="EMBL" id="CABIKO010000598">
    <property type="protein sequence ID" value="VVA38024.1"/>
    <property type="molecule type" value="Genomic_DNA"/>
</dbReference>
<dbReference type="Gramene" id="VVA38024">
    <property type="protein sequence ID" value="VVA38024"/>
    <property type="gene ID" value="Prudul26B003650"/>
</dbReference>
<evidence type="ECO:0000313" key="2">
    <source>
        <dbReference type="Proteomes" id="UP000327085"/>
    </source>
</evidence>
<dbReference type="Proteomes" id="UP000327085">
    <property type="component" value="Chromosome 4"/>
</dbReference>
<name>A0A5E4GE51_PRUDU</name>
<protein>
    <submittedName>
        <fullName evidence="1">Uncharacterized protein</fullName>
    </submittedName>
</protein>
<evidence type="ECO:0000313" key="1">
    <source>
        <dbReference type="EMBL" id="VVA38024.1"/>
    </source>
</evidence>
<gene>
    <name evidence="1" type="ORF">ALMOND_2B003650</name>
</gene>
<organism evidence="1 2">
    <name type="scientific">Prunus dulcis</name>
    <name type="common">Almond</name>
    <name type="synonym">Amygdalus dulcis</name>
    <dbReference type="NCBI Taxonomy" id="3755"/>
    <lineage>
        <taxon>Eukaryota</taxon>
        <taxon>Viridiplantae</taxon>
        <taxon>Streptophyta</taxon>
        <taxon>Embryophyta</taxon>
        <taxon>Tracheophyta</taxon>
        <taxon>Spermatophyta</taxon>
        <taxon>Magnoliopsida</taxon>
        <taxon>eudicotyledons</taxon>
        <taxon>Gunneridae</taxon>
        <taxon>Pentapetalae</taxon>
        <taxon>rosids</taxon>
        <taxon>fabids</taxon>
        <taxon>Rosales</taxon>
        <taxon>Rosaceae</taxon>
        <taxon>Amygdaloideae</taxon>
        <taxon>Amygdaleae</taxon>
        <taxon>Prunus</taxon>
    </lineage>
</organism>
<accession>A0A5E4GE51</accession>
<dbReference type="InParanoid" id="A0A5E4GE51"/>
<proteinExistence type="predicted"/>
<reference evidence="2" key="1">
    <citation type="journal article" date="2020" name="Plant J.">
        <title>Transposons played a major role in the diversification between the closely related almond and peach genomes: results from the almond genome sequence.</title>
        <authorList>
            <person name="Alioto T."/>
            <person name="Alexiou K.G."/>
            <person name="Bardil A."/>
            <person name="Barteri F."/>
            <person name="Castanera R."/>
            <person name="Cruz F."/>
            <person name="Dhingra A."/>
            <person name="Duval H."/>
            <person name="Fernandez I Marti A."/>
            <person name="Frias L."/>
            <person name="Galan B."/>
            <person name="Garcia J.L."/>
            <person name="Howad W."/>
            <person name="Gomez-Garrido J."/>
            <person name="Gut M."/>
            <person name="Julca I."/>
            <person name="Morata J."/>
            <person name="Puigdomenech P."/>
            <person name="Ribeca P."/>
            <person name="Rubio Cabetas M.J."/>
            <person name="Vlasova A."/>
            <person name="Wirthensohn M."/>
            <person name="Garcia-Mas J."/>
            <person name="Gabaldon T."/>
            <person name="Casacuberta J.M."/>
            <person name="Arus P."/>
        </authorList>
    </citation>
    <scope>NUCLEOTIDE SEQUENCE [LARGE SCALE GENOMIC DNA]</scope>
    <source>
        <strain evidence="2">cv. Texas</strain>
    </source>
</reference>
<dbReference type="AlphaFoldDB" id="A0A5E4GE51"/>